<keyword evidence="2" id="KW-1185">Reference proteome</keyword>
<organism evidence="1 2">
    <name type="scientific">Gopherus evgoodei</name>
    <name type="common">Goodes thornscrub tortoise</name>
    <dbReference type="NCBI Taxonomy" id="1825980"/>
    <lineage>
        <taxon>Eukaryota</taxon>
        <taxon>Metazoa</taxon>
        <taxon>Chordata</taxon>
        <taxon>Craniata</taxon>
        <taxon>Vertebrata</taxon>
        <taxon>Euteleostomi</taxon>
        <taxon>Archelosauria</taxon>
        <taxon>Testudinata</taxon>
        <taxon>Testudines</taxon>
        <taxon>Cryptodira</taxon>
        <taxon>Durocryptodira</taxon>
        <taxon>Testudinoidea</taxon>
        <taxon>Testudinidae</taxon>
        <taxon>Gopherus</taxon>
    </lineage>
</organism>
<protein>
    <submittedName>
        <fullName evidence="1">Uncharacterized protein</fullName>
    </submittedName>
</protein>
<name>A0A8C5EYJ4_9SAUR</name>
<evidence type="ECO:0000313" key="1">
    <source>
        <dbReference type="Ensembl" id="ENSGEVP00005022373.1"/>
    </source>
</evidence>
<proteinExistence type="predicted"/>
<dbReference type="InterPro" id="IPR032675">
    <property type="entry name" value="LRR_dom_sf"/>
</dbReference>
<accession>A0A8C5EYJ4</accession>
<sequence>RRLCAHILEAENWAERSAHFLPCLSVSCSLESCGLIAACCRDLSSVLSIKPALTELNLEGNNLGDSGLRLLSSL</sequence>
<dbReference type="SUPFAM" id="SSF52047">
    <property type="entry name" value="RNI-like"/>
    <property type="match status" value="1"/>
</dbReference>
<dbReference type="GeneTree" id="ENSGT01000000219626"/>
<dbReference type="Proteomes" id="UP000694390">
    <property type="component" value="Unassembled WGS sequence"/>
</dbReference>
<dbReference type="Gene3D" id="3.80.10.10">
    <property type="entry name" value="Ribonuclease Inhibitor"/>
    <property type="match status" value="1"/>
</dbReference>
<reference evidence="1" key="1">
    <citation type="submission" date="2025-08" db="UniProtKB">
        <authorList>
            <consortium name="Ensembl"/>
        </authorList>
    </citation>
    <scope>IDENTIFICATION</scope>
</reference>
<evidence type="ECO:0000313" key="2">
    <source>
        <dbReference type="Proteomes" id="UP000694390"/>
    </source>
</evidence>
<dbReference type="AlphaFoldDB" id="A0A8C5EYJ4"/>
<reference evidence="1" key="2">
    <citation type="submission" date="2025-09" db="UniProtKB">
        <authorList>
            <consortium name="Ensembl"/>
        </authorList>
    </citation>
    <scope>IDENTIFICATION</scope>
</reference>
<dbReference type="Ensembl" id="ENSGEVT00005023507.1">
    <property type="protein sequence ID" value="ENSGEVP00005022373.1"/>
    <property type="gene ID" value="ENSGEVG00005015876.1"/>
</dbReference>